<evidence type="ECO:0000313" key="3">
    <source>
        <dbReference type="Proteomes" id="UP000539642"/>
    </source>
</evidence>
<evidence type="ECO:0000313" key="2">
    <source>
        <dbReference type="EMBL" id="MBB5348801.1"/>
    </source>
</evidence>
<gene>
    <name evidence="2" type="ORF">HNQ81_002541</name>
</gene>
<dbReference type="SUPFAM" id="SSF69593">
    <property type="entry name" value="Glycerol-3-phosphate (1)-acyltransferase"/>
    <property type="match status" value="1"/>
</dbReference>
<keyword evidence="3" id="KW-1185">Reference proteome</keyword>
<dbReference type="AlphaFoldDB" id="A0A840V706"/>
<dbReference type="CDD" id="cd07983">
    <property type="entry name" value="LPLAT_DUF374-like"/>
    <property type="match status" value="1"/>
</dbReference>
<dbReference type="RefSeq" id="WP_183351623.1">
    <property type="nucleotide sequence ID" value="NZ_JACHEO010000015.1"/>
</dbReference>
<sequence>MKEGTRLHRLSLQVVPWLVAMLMRAWFGTCRITVHGLEHRRGTLDAGRKVVASFWHYTFPFVFYQLRRESATVMVSASRDGEYIARLAEEFGFSTTRGSRNNRGAQALKDLLKLAAAGESTAIVADGSQGPPRIAQPGAILLASRAGVPVLPVMWSASRYFAFRSWDRTAIPQPFARVDFYYGEPLDVPADLKGAGIEDYRRILECRLNELYDRAWRRQGRAGH</sequence>
<proteinExistence type="predicted"/>
<organism evidence="2 3">
    <name type="scientific">Desulfoprunum benzoelyticum</name>
    <dbReference type="NCBI Taxonomy" id="1506996"/>
    <lineage>
        <taxon>Bacteria</taxon>
        <taxon>Pseudomonadati</taxon>
        <taxon>Thermodesulfobacteriota</taxon>
        <taxon>Desulfobulbia</taxon>
        <taxon>Desulfobulbales</taxon>
        <taxon>Desulfobulbaceae</taxon>
        <taxon>Desulfoprunum</taxon>
    </lineage>
</organism>
<feature type="domain" description="DUF374" evidence="1">
    <location>
        <begin position="66"/>
        <end position="131"/>
    </location>
</feature>
<protein>
    <recommendedName>
        <fullName evidence="1">DUF374 domain-containing protein</fullName>
    </recommendedName>
</protein>
<accession>A0A840V706</accession>
<dbReference type="Proteomes" id="UP000539642">
    <property type="component" value="Unassembled WGS sequence"/>
</dbReference>
<dbReference type="Pfam" id="PF04028">
    <property type="entry name" value="DUF374"/>
    <property type="match status" value="1"/>
</dbReference>
<comment type="caution">
    <text evidence="2">The sequence shown here is derived from an EMBL/GenBank/DDBJ whole genome shotgun (WGS) entry which is preliminary data.</text>
</comment>
<name>A0A840V706_9BACT</name>
<reference evidence="2 3" key="1">
    <citation type="submission" date="2020-08" db="EMBL/GenBank/DDBJ databases">
        <title>Genomic Encyclopedia of Type Strains, Phase IV (KMG-IV): sequencing the most valuable type-strain genomes for metagenomic binning, comparative biology and taxonomic classification.</title>
        <authorList>
            <person name="Goeker M."/>
        </authorList>
    </citation>
    <scope>NUCLEOTIDE SEQUENCE [LARGE SCALE GENOMIC DNA]</scope>
    <source>
        <strain evidence="2 3">DSM 28570</strain>
    </source>
</reference>
<dbReference type="InterPro" id="IPR007172">
    <property type="entry name" value="DUF374"/>
</dbReference>
<dbReference type="EMBL" id="JACHEO010000015">
    <property type="protein sequence ID" value="MBB5348801.1"/>
    <property type="molecule type" value="Genomic_DNA"/>
</dbReference>
<evidence type="ECO:0000259" key="1">
    <source>
        <dbReference type="Pfam" id="PF04028"/>
    </source>
</evidence>